<accession>A0A6N8HG35</accession>
<organism evidence="5 6">
    <name type="scientific">Flavobacterium rakeshii</name>
    <dbReference type="NCBI Taxonomy" id="1038845"/>
    <lineage>
        <taxon>Bacteria</taxon>
        <taxon>Pseudomonadati</taxon>
        <taxon>Bacteroidota</taxon>
        <taxon>Flavobacteriia</taxon>
        <taxon>Flavobacteriales</taxon>
        <taxon>Flavobacteriaceae</taxon>
        <taxon>Flavobacterium</taxon>
    </lineage>
</organism>
<proteinExistence type="predicted"/>
<dbReference type="RefSeq" id="WP_157483943.1">
    <property type="nucleotide sequence ID" value="NZ_WOWP01000053.1"/>
</dbReference>
<protein>
    <submittedName>
        <fullName evidence="5">Helix-turn-helix domain-containing protein</fullName>
    </submittedName>
</protein>
<dbReference type="EMBL" id="WOWP01000053">
    <property type="protein sequence ID" value="MUV04641.1"/>
    <property type="molecule type" value="Genomic_DNA"/>
</dbReference>
<dbReference type="SUPFAM" id="SSF46689">
    <property type="entry name" value="Homeodomain-like"/>
    <property type="match status" value="1"/>
</dbReference>
<dbReference type="SMART" id="SM00342">
    <property type="entry name" value="HTH_ARAC"/>
    <property type="match status" value="1"/>
</dbReference>
<evidence type="ECO:0000313" key="5">
    <source>
        <dbReference type="EMBL" id="MUV04641.1"/>
    </source>
</evidence>
<name>A0A6N8HG35_9FLAO</name>
<sequence length="297" mass="34386">MKHLKTVSELHRHLGWAPPENPMFSIVSQFSDQLPKERFSTDCYLIRFDLRNEGMPSAVLPEGTHDNGAMRFIHPGTDISAREITVGSNGFVIVAHKDFFRGQRLAQSINTYHFFQYFPSESLFFAPCEAQLITSLKTKMEREYYNNTDEYSRDIILSHYEAMLMYVKRFYKRQFRDQMAITDSVSERFKSHLETYIKSGLLKREGIPAAAHFAKQQQLSPYYLNDVLQFKTGNTVEDLVLIALIAKAKELLSDSPISIEEIAYTLGFKETKKFALLFTKMEGYPPEMFRTPKGRRA</sequence>
<dbReference type="GO" id="GO:0043565">
    <property type="term" value="F:sequence-specific DNA binding"/>
    <property type="evidence" value="ECO:0007669"/>
    <property type="project" value="InterPro"/>
</dbReference>
<evidence type="ECO:0000256" key="2">
    <source>
        <dbReference type="ARBA" id="ARBA00023125"/>
    </source>
</evidence>
<keyword evidence="3" id="KW-0804">Transcription</keyword>
<dbReference type="InterPro" id="IPR009057">
    <property type="entry name" value="Homeodomain-like_sf"/>
</dbReference>
<dbReference type="PANTHER" id="PTHR43280:SF32">
    <property type="entry name" value="TRANSCRIPTIONAL REGULATORY PROTEIN"/>
    <property type="match status" value="1"/>
</dbReference>
<evidence type="ECO:0000256" key="3">
    <source>
        <dbReference type="ARBA" id="ARBA00023163"/>
    </source>
</evidence>
<dbReference type="OrthoDB" id="2600165at2"/>
<dbReference type="GO" id="GO:0003700">
    <property type="term" value="F:DNA-binding transcription factor activity"/>
    <property type="evidence" value="ECO:0007669"/>
    <property type="project" value="InterPro"/>
</dbReference>
<keyword evidence="6" id="KW-1185">Reference proteome</keyword>
<dbReference type="AlphaFoldDB" id="A0A6N8HG35"/>
<evidence type="ECO:0000256" key="1">
    <source>
        <dbReference type="ARBA" id="ARBA00023015"/>
    </source>
</evidence>
<keyword evidence="1" id="KW-0805">Transcription regulation</keyword>
<evidence type="ECO:0000259" key="4">
    <source>
        <dbReference type="PROSITE" id="PS01124"/>
    </source>
</evidence>
<dbReference type="Proteomes" id="UP000433945">
    <property type="component" value="Unassembled WGS sequence"/>
</dbReference>
<dbReference type="InterPro" id="IPR018060">
    <property type="entry name" value="HTH_AraC"/>
</dbReference>
<dbReference type="Gene3D" id="1.10.10.60">
    <property type="entry name" value="Homeodomain-like"/>
    <property type="match status" value="1"/>
</dbReference>
<dbReference type="Pfam" id="PF12833">
    <property type="entry name" value="HTH_18"/>
    <property type="match status" value="1"/>
</dbReference>
<evidence type="ECO:0000313" key="6">
    <source>
        <dbReference type="Proteomes" id="UP000433945"/>
    </source>
</evidence>
<feature type="domain" description="HTH araC/xylS-type" evidence="4">
    <location>
        <begin position="191"/>
        <end position="292"/>
    </location>
</feature>
<gene>
    <name evidence="5" type="ORF">GN157_13070</name>
</gene>
<reference evidence="5 6" key="1">
    <citation type="submission" date="2019-12" db="EMBL/GenBank/DDBJ databases">
        <authorList>
            <person name="Sun J.-Q."/>
        </authorList>
    </citation>
    <scope>NUCLEOTIDE SEQUENCE [LARGE SCALE GENOMIC DNA]</scope>
    <source>
        <strain evidence="5 6">JCM 17928</strain>
    </source>
</reference>
<comment type="caution">
    <text evidence="5">The sequence shown here is derived from an EMBL/GenBank/DDBJ whole genome shotgun (WGS) entry which is preliminary data.</text>
</comment>
<keyword evidence="2" id="KW-0238">DNA-binding</keyword>
<dbReference type="PANTHER" id="PTHR43280">
    <property type="entry name" value="ARAC-FAMILY TRANSCRIPTIONAL REGULATOR"/>
    <property type="match status" value="1"/>
</dbReference>
<dbReference type="PROSITE" id="PS01124">
    <property type="entry name" value="HTH_ARAC_FAMILY_2"/>
    <property type="match status" value="1"/>
</dbReference>